<evidence type="ECO:0000313" key="2">
    <source>
        <dbReference type="Proteomes" id="UP001204015"/>
    </source>
</evidence>
<dbReference type="InterPro" id="IPR027417">
    <property type="entry name" value="P-loop_NTPase"/>
</dbReference>
<name>A0ABT1BT47_9BACT</name>
<evidence type="ECO:0000313" key="1">
    <source>
        <dbReference type="EMBL" id="MCO6024255.1"/>
    </source>
</evidence>
<reference evidence="1 2" key="1">
    <citation type="submission" date="2022-06" db="EMBL/GenBank/DDBJ databases">
        <title>A taxonomic note on the genus Prevotella: Description of four novel genera and emended description of the genera Hallella and Xylanibacter.</title>
        <authorList>
            <person name="Hitch T.C.A."/>
        </authorList>
    </citation>
    <scope>NUCLEOTIDE SEQUENCE [LARGE SCALE GENOMIC DNA]</scope>
    <source>
        <strain evidence="1 2">DSM 100619</strain>
    </source>
</reference>
<comment type="caution">
    <text evidence="1">The sequence shown here is derived from an EMBL/GenBank/DDBJ whole genome shotgun (WGS) entry which is preliminary data.</text>
</comment>
<keyword evidence="2" id="KW-1185">Reference proteome</keyword>
<accession>A0ABT1BT47</accession>
<dbReference type="Gene3D" id="3.40.50.300">
    <property type="entry name" value="P-loop containing nucleotide triphosphate hydrolases"/>
    <property type="match status" value="1"/>
</dbReference>
<dbReference type="EMBL" id="JAMXLY010000001">
    <property type="protein sequence ID" value="MCO6024255.1"/>
    <property type="molecule type" value="Genomic_DNA"/>
</dbReference>
<dbReference type="Proteomes" id="UP001204015">
    <property type="component" value="Unassembled WGS sequence"/>
</dbReference>
<proteinExistence type="predicted"/>
<dbReference type="Pfam" id="PF13189">
    <property type="entry name" value="Cytidylate_kin2"/>
    <property type="match status" value="1"/>
</dbReference>
<dbReference type="RefSeq" id="WP_252759618.1">
    <property type="nucleotide sequence ID" value="NZ_JAMXLY010000001.1"/>
</dbReference>
<sequence length="212" mass="25192">MKNPDHFIITINREFGSGGHEIGRQLARQLHVKLIDNQILKAVAERYNLTRAQTEKLEFEHPSWWEDFAKFYQDYTSRHDYSASSGEMTSRQLFFVQVQTMKEIAHKESCIVVGRCGFHVFKDYPRTLKVFVYAPLEDRIKSVEQRYNVREEEARRMIRDNDYTRQLYTRTFSGREWYDTRNYDLTLNVGVLGVTGAVDFLKDALEKVWCKR</sequence>
<protein>
    <submittedName>
        <fullName evidence="1">Cytidylate kinase-like family protein</fullName>
    </submittedName>
</protein>
<organism evidence="1 2">
    <name type="scientific">Segatella cerevisiae</name>
    <dbReference type="NCBI Taxonomy" id="2053716"/>
    <lineage>
        <taxon>Bacteria</taxon>
        <taxon>Pseudomonadati</taxon>
        <taxon>Bacteroidota</taxon>
        <taxon>Bacteroidia</taxon>
        <taxon>Bacteroidales</taxon>
        <taxon>Prevotellaceae</taxon>
        <taxon>Segatella</taxon>
    </lineage>
</organism>
<gene>
    <name evidence="1" type="ORF">NG821_00070</name>
</gene>